<dbReference type="AlphaFoldDB" id="A0AAV3SY49"/>
<reference evidence="1 2" key="1">
    <citation type="journal article" date="2019" name="Int. J. Syst. Evol. Microbiol.">
        <title>The Global Catalogue of Microorganisms (GCM) 10K type strain sequencing project: providing services to taxonomists for standard genome sequencing and annotation.</title>
        <authorList>
            <consortium name="The Broad Institute Genomics Platform"/>
            <consortium name="The Broad Institute Genome Sequencing Center for Infectious Disease"/>
            <person name="Wu L."/>
            <person name="Ma J."/>
        </authorList>
    </citation>
    <scope>NUCLEOTIDE SEQUENCE [LARGE SCALE GENOMIC DNA]</scope>
    <source>
        <strain evidence="1 2">JCM 16327</strain>
    </source>
</reference>
<dbReference type="Pfam" id="PF11185">
    <property type="entry name" value="DUF2971"/>
    <property type="match status" value="1"/>
</dbReference>
<name>A0AAV3SY49_9EURY</name>
<dbReference type="GeneID" id="68572307"/>
<dbReference type="EMBL" id="BAAADU010000002">
    <property type="protein sequence ID" value="GAA0646288.1"/>
    <property type="molecule type" value="Genomic_DNA"/>
</dbReference>
<dbReference type="Proteomes" id="UP001500194">
    <property type="component" value="Unassembled WGS sequence"/>
</dbReference>
<proteinExistence type="predicted"/>
<evidence type="ECO:0000313" key="2">
    <source>
        <dbReference type="Proteomes" id="UP001500194"/>
    </source>
</evidence>
<evidence type="ECO:0000313" key="1">
    <source>
        <dbReference type="EMBL" id="GAA0646288.1"/>
    </source>
</evidence>
<organism evidence="1 2">
    <name type="scientific">Salarchaeum japonicum</name>
    <dbReference type="NCBI Taxonomy" id="555573"/>
    <lineage>
        <taxon>Archaea</taxon>
        <taxon>Methanobacteriati</taxon>
        <taxon>Methanobacteriota</taxon>
        <taxon>Stenosarchaea group</taxon>
        <taxon>Halobacteria</taxon>
        <taxon>Halobacteriales</taxon>
        <taxon>Halobacteriaceae</taxon>
    </lineage>
</organism>
<keyword evidence="2" id="KW-1185">Reference proteome</keyword>
<comment type="caution">
    <text evidence="1">The sequence shown here is derived from an EMBL/GenBank/DDBJ whole genome shotgun (WGS) entry which is preliminary data.</text>
</comment>
<sequence length="306" mass="35471">MPRVESESLDSIDPDQTIFRYMSFSKFVNLLKTRDLHFHQAADFGDRFEGSVPEIIEEARELEYQRAAERGDLRPEGHEIHAEINKCLRRFTYLSCWHMTDEESVAMWEHYGGSEGAVAIKTTVGEFSSALNTRDSPDIYFGEVDYQPYSSEHESTPDVDDIDIEEELDDRFFLTREAHSLVPFVHKRQGYEYEQEMRGIIQNPPIDEDLDQTKVEIDGEVIDVDFKIHTEHGPRYLDATKENDQKGIDVPVYLDGLIQKVHTAPDASSWFKETVEKVVEDCDRLMRDHDPEEILEDSILDDDPSF</sequence>
<protein>
    <submittedName>
        <fullName evidence="1">DUF2971 domain-containing protein</fullName>
    </submittedName>
</protein>
<accession>A0AAV3SY49</accession>
<gene>
    <name evidence="1" type="ORF">GCM10009019_05760</name>
</gene>
<dbReference type="RefSeq" id="WP_227261713.1">
    <property type="nucleotide sequence ID" value="NZ_BAAADU010000002.1"/>
</dbReference>
<dbReference type="InterPro" id="IPR021352">
    <property type="entry name" value="DUF2971"/>
</dbReference>